<dbReference type="EMBL" id="JAACJJ010000031">
    <property type="protein sequence ID" value="KAF5318049.1"/>
    <property type="molecule type" value="Genomic_DNA"/>
</dbReference>
<dbReference type="Gene3D" id="1.10.10.60">
    <property type="entry name" value="Homeodomain-like"/>
    <property type="match status" value="2"/>
</dbReference>
<feature type="compositionally biased region" description="Acidic residues" evidence="1">
    <location>
        <begin position="389"/>
        <end position="399"/>
    </location>
</feature>
<feature type="compositionally biased region" description="Basic and acidic residues" evidence="1">
    <location>
        <begin position="536"/>
        <end position="562"/>
    </location>
</feature>
<feature type="region of interest" description="Disordered" evidence="1">
    <location>
        <begin position="181"/>
        <end position="661"/>
    </location>
</feature>
<feature type="compositionally biased region" description="Polar residues" evidence="1">
    <location>
        <begin position="1291"/>
        <end position="1305"/>
    </location>
</feature>
<feature type="region of interest" description="Disordered" evidence="1">
    <location>
        <begin position="77"/>
        <end position="116"/>
    </location>
</feature>
<feature type="region of interest" description="Disordered" evidence="1">
    <location>
        <begin position="759"/>
        <end position="811"/>
    </location>
</feature>
<dbReference type="Pfam" id="PF08914">
    <property type="entry name" value="Myb_Rap1"/>
    <property type="match status" value="2"/>
</dbReference>
<gene>
    <name evidence="3" type="ORF">D9619_012124</name>
</gene>
<feature type="compositionally biased region" description="Basic and acidic residues" evidence="1">
    <location>
        <begin position="793"/>
        <end position="808"/>
    </location>
</feature>
<feature type="compositionally biased region" description="Low complexity" evidence="1">
    <location>
        <begin position="432"/>
        <end position="441"/>
    </location>
</feature>
<feature type="domain" description="TERF2-interacting telomeric protein 1 Myb" evidence="2">
    <location>
        <begin position="8"/>
        <end position="65"/>
    </location>
</feature>
<feature type="compositionally biased region" description="Acidic residues" evidence="1">
    <location>
        <begin position="1116"/>
        <end position="1144"/>
    </location>
</feature>
<dbReference type="SUPFAM" id="SSF46689">
    <property type="entry name" value="Homeodomain-like"/>
    <property type="match status" value="2"/>
</dbReference>
<reference evidence="3 4" key="1">
    <citation type="journal article" date="2020" name="ISME J.">
        <title>Uncovering the hidden diversity of litter-decomposition mechanisms in mushroom-forming fungi.</title>
        <authorList>
            <person name="Floudas D."/>
            <person name="Bentzer J."/>
            <person name="Ahren D."/>
            <person name="Johansson T."/>
            <person name="Persson P."/>
            <person name="Tunlid A."/>
        </authorList>
    </citation>
    <scope>NUCLEOTIDE SEQUENCE [LARGE SCALE GENOMIC DNA]</scope>
    <source>
        <strain evidence="3 4">CBS 101986</strain>
    </source>
</reference>
<sequence>MATTRNPFSEKDDVHLVKFLAKHKPEPRGRMGNAIYQQLVENAGNKWPWAESHSWQSWRERYKKHQDMFDRKIKLLQKRQGQAEGAGSDVQEGSSIRTQNPEPTQTPRKYAPFTDSDDEHLAEFLATRDSDMGRSGNNLYLALQAEAEELPWVKRHPWQSWKERYKKNQEKIGALIANYEDRKRVKKEKAAAAPVEETSRAKSSVQPPQASTSKSIGKERQKDAPVAAIPSKITSKLDQEVNKEQTNMSPPPKAPQASSLRSKGKEREIPAYIPARPTAPQASTSHPNGKEKQKDHESQLDRSTHVEMRQERTTGPGKNQRVQSATPAPVAKAPPPPSLNGKGKQKENAPHVEQTPTSASRRDISIPPIVIKSQSESDGDIDMHSLFGPDDEEVDELEDSQSQNIRKDPPRAKPAGPPPPLRKDLPPERILVPSSSQVAPVPSSPAKPPSPQVQQPLRKKAPAAKPRLSKKDENIFVSSDAEPSTPSPPRHAKSSPRKTYAEAPKIVEGPYRSHLKRIRSRVESDSDEAPPKRTRRNPESESSSKKGEKVHVEERVSQRQTKENVTPEATIVSTEKKSVTQLHHARKTASQGAPVARSPASTHVPKVPTPKSVATPYAVEPRPAVPRAEPQENAIASSSRVRLSDIPPPRMETPVAPAVTTASAARIQPPFAPKLIAAPVSSPEHAVSRPLPPQPRNVIETVHRASSLRRDSGVIISPGYGSEADFFNAPLYIPSSGNNKGKEREYVLDVRPPRIDLRRETLSRRRSQIHSVSQVTRTDSFASSSSSSNLTTSERRSRRESAAVERRPPRMSVASEDALSALLEWMPPLMDMAAEYDVADAVAVKLFKRLMSMEKTEVVLFALSCDLTEEDGLKAYHKKKTVARAKEALAVFAQSKKIFEEDVSSGSGEEEMPSGLVLRSQVPSASASVVKIVRRESGASAQAQAPSTKRRRSRPSLIIRRIPPNKDDAMSDYVPPKNSRAGQYARLQKQGRVAEAKEREQNRVLITETQTQYVPLGMHSPSVSPSPHARLQGHDMSRAMMDVDATRVDVHHQEEQSYEAGQKRNGKPEQNEDSFEDIFVDAEEESQRDDVVMAEGSEDEDLDTQGGSGGVVHAVDDDEEQGEEDQEQGDVEQPSDAEEEDEKDQPEVEAVAEEDQEEQAGEDEDDDGVEDGAEEEQDEEDNGIFGSRESEDEPEEQYFEERGTSPTNSDLGPDENLGYSSPPPNEIVAEDHPSGSVPEENDFAQNTGTVDEDEDDIYMTESLEMPYPGQPQRHEESQEAAEAELEAEGPPQSSASDMQPSSLPSLLTFGSGGPDKNPAFADIAKTHRQLALNATTENNQELRDFEEKHGDKSDLMRLWSIKWAKALMQYDPTDDK</sequence>
<protein>
    <recommendedName>
        <fullName evidence="2">TERF2-interacting telomeric protein 1 Myb domain-containing protein</fullName>
    </recommendedName>
</protein>
<feature type="compositionally biased region" description="Polar residues" evidence="1">
    <location>
        <begin position="91"/>
        <end position="107"/>
    </location>
</feature>
<evidence type="ECO:0000259" key="2">
    <source>
        <dbReference type="Pfam" id="PF08914"/>
    </source>
</evidence>
<feature type="domain" description="TERF2-interacting telomeric protein 1 Myb" evidence="2">
    <location>
        <begin position="113"/>
        <end position="168"/>
    </location>
</feature>
<feature type="compositionally biased region" description="Acidic residues" evidence="1">
    <location>
        <begin position="1071"/>
        <end position="1087"/>
    </location>
</feature>
<feature type="compositionally biased region" description="Polar residues" evidence="1">
    <location>
        <begin position="201"/>
        <end position="215"/>
    </location>
</feature>
<feature type="compositionally biased region" description="Acidic residues" evidence="1">
    <location>
        <begin position="1150"/>
        <end position="1182"/>
    </location>
</feature>
<keyword evidence="4" id="KW-1185">Reference proteome</keyword>
<feature type="compositionally biased region" description="Low complexity" evidence="1">
    <location>
        <begin position="777"/>
        <end position="792"/>
    </location>
</feature>
<name>A0A8H5B766_9AGAR</name>
<dbReference type="CDD" id="cd11655">
    <property type="entry name" value="rap1_myb-like"/>
    <property type="match status" value="2"/>
</dbReference>
<dbReference type="InterPro" id="IPR009057">
    <property type="entry name" value="Homeodomain-like_sf"/>
</dbReference>
<dbReference type="PANTHER" id="PTHR48125">
    <property type="entry name" value="LP07818P1"/>
    <property type="match status" value="1"/>
</dbReference>
<dbReference type="PANTHER" id="PTHR48125:SF12">
    <property type="entry name" value="AT HOOK TRANSCRIPTION FACTOR FAMILY-RELATED"/>
    <property type="match status" value="1"/>
</dbReference>
<feature type="region of interest" description="Disordered" evidence="1">
    <location>
        <begin position="1051"/>
        <end position="1320"/>
    </location>
</feature>
<dbReference type="OrthoDB" id="435460at2759"/>
<feature type="region of interest" description="Disordered" evidence="1">
    <location>
        <begin position="937"/>
        <end position="979"/>
    </location>
</feature>
<feature type="compositionally biased region" description="Acidic residues" evidence="1">
    <location>
        <begin position="1278"/>
        <end position="1287"/>
    </location>
</feature>
<evidence type="ECO:0000313" key="3">
    <source>
        <dbReference type="EMBL" id="KAF5318049.1"/>
    </source>
</evidence>
<feature type="compositionally biased region" description="Pro residues" evidence="1">
    <location>
        <begin position="442"/>
        <end position="451"/>
    </location>
</feature>
<organism evidence="3 4">
    <name type="scientific">Psilocybe cf. subviscida</name>
    <dbReference type="NCBI Taxonomy" id="2480587"/>
    <lineage>
        <taxon>Eukaryota</taxon>
        <taxon>Fungi</taxon>
        <taxon>Dikarya</taxon>
        <taxon>Basidiomycota</taxon>
        <taxon>Agaricomycotina</taxon>
        <taxon>Agaricomycetes</taxon>
        <taxon>Agaricomycetidae</taxon>
        <taxon>Agaricales</taxon>
        <taxon>Agaricineae</taxon>
        <taxon>Strophariaceae</taxon>
        <taxon>Psilocybe</taxon>
    </lineage>
</organism>
<accession>A0A8H5B766</accession>
<feature type="compositionally biased region" description="Basic and acidic residues" evidence="1">
    <location>
        <begin position="288"/>
        <end position="312"/>
    </location>
</feature>
<dbReference type="Proteomes" id="UP000567179">
    <property type="component" value="Unassembled WGS sequence"/>
</dbReference>
<dbReference type="InterPro" id="IPR015010">
    <property type="entry name" value="TERF2IP_Myb"/>
</dbReference>
<evidence type="ECO:0000256" key="1">
    <source>
        <dbReference type="SAM" id="MobiDB-lite"/>
    </source>
</evidence>
<proteinExistence type="predicted"/>
<comment type="caution">
    <text evidence="3">The sequence shown here is derived from an EMBL/GenBank/DDBJ whole genome shotgun (WGS) entry which is preliminary data.</text>
</comment>
<evidence type="ECO:0000313" key="4">
    <source>
        <dbReference type="Proteomes" id="UP000567179"/>
    </source>
</evidence>